<evidence type="ECO:0000256" key="5">
    <source>
        <dbReference type="ARBA" id="ARBA00022737"/>
    </source>
</evidence>
<dbReference type="Gene3D" id="2.60.220.30">
    <property type="match status" value="3"/>
</dbReference>
<evidence type="ECO:0000256" key="8">
    <source>
        <dbReference type="SAM" id="MobiDB-lite"/>
    </source>
</evidence>
<dbReference type="InterPro" id="IPR000906">
    <property type="entry name" value="ZU5_dom"/>
</dbReference>
<accession>A0A7R9PL02</accession>
<feature type="compositionally biased region" description="Polar residues" evidence="8">
    <location>
        <begin position="1771"/>
        <end position="1785"/>
    </location>
</feature>
<evidence type="ECO:0008006" key="12">
    <source>
        <dbReference type="Google" id="ProtNLM"/>
    </source>
</evidence>
<dbReference type="Gene3D" id="2.60.40.2660">
    <property type="match status" value="1"/>
</dbReference>
<keyword evidence="3" id="KW-0963">Cytoplasm</keyword>
<dbReference type="SUPFAM" id="SSF47986">
    <property type="entry name" value="DEATH domain"/>
    <property type="match status" value="1"/>
</dbReference>
<feature type="domain" description="ZU5" evidence="10">
    <location>
        <begin position="146"/>
        <end position="278"/>
    </location>
</feature>
<evidence type="ECO:0000313" key="11">
    <source>
        <dbReference type="EMBL" id="CAD7591134.1"/>
    </source>
</evidence>
<evidence type="ECO:0000256" key="4">
    <source>
        <dbReference type="ARBA" id="ARBA00022553"/>
    </source>
</evidence>
<gene>
    <name evidence="11" type="ORF">TGEB3V08_LOCUS4461</name>
</gene>
<feature type="region of interest" description="Disordered" evidence="8">
    <location>
        <begin position="1655"/>
        <end position="1678"/>
    </location>
</feature>
<dbReference type="Pfam" id="PF00531">
    <property type="entry name" value="Death"/>
    <property type="match status" value="1"/>
</dbReference>
<dbReference type="GO" id="GO:0007165">
    <property type="term" value="P:signal transduction"/>
    <property type="evidence" value="ECO:0007669"/>
    <property type="project" value="InterPro"/>
</dbReference>
<proteinExistence type="predicted"/>
<feature type="domain" description="ZU5" evidence="10">
    <location>
        <begin position="865"/>
        <end position="1041"/>
    </location>
</feature>
<evidence type="ECO:0000259" key="9">
    <source>
        <dbReference type="PROSITE" id="PS50017"/>
    </source>
</evidence>
<evidence type="ECO:0000256" key="3">
    <source>
        <dbReference type="ARBA" id="ARBA00022490"/>
    </source>
</evidence>
<comment type="subcellular location">
    <subcellularLocation>
        <location evidence="2">Cytoplasm</location>
    </subcellularLocation>
    <subcellularLocation>
        <location evidence="1">Membrane</location>
    </subcellularLocation>
</comment>
<dbReference type="InterPro" id="IPR011029">
    <property type="entry name" value="DEATH-like_dom_sf"/>
</dbReference>
<evidence type="ECO:0000256" key="7">
    <source>
        <dbReference type="ARBA" id="ARBA00023136"/>
    </source>
</evidence>
<dbReference type="SMART" id="SM00005">
    <property type="entry name" value="DEATH"/>
    <property type="match status" value="1"/>
</dbReference>
<dbReference type="InterPro" id="IPR051165">
    <property type="entry name" value="Multifunctional_ANK_Repeat"/>
</dbReference>
<dbReference type="GO" id="GO:0005737">
    <property type="term" value="C:cytoplasm"/>
    <property type="evidence" value="ECO:0007669"/>
    <property type="project" value="UniProtKB-SubCell"/>
</dbReference>
<dbReference type="PROSITE" id="PS50017">
    <property type="entry name" value="DEATH_DOMAIN"/>
    <property type="match status" value="1"/>
</dbReference>
<sequence length="1924" mass="214648">MLDMAMNVYGKPTHAQHVYLPYYQGQMQYTREDPMLSDQQQYRYMTVDDMKSLGDDSMQIDVTSDERGLETNRHSMAPSTGTGDIVLHPHYIKDNYTHLSTANHLPDNVDINRSPINVGNSLHRLDDSLASLGFVSHGTGMWRESFLVSFLVDARGGAMRGCRHSGVRVIVPPRKAAMPMRVTCRYLRREKLTNPPPLMEGEALASRILELGPIGAKFLGPVIIEVPHFASLRGKEREIVVLRSDNGDSWREHTLDASEEAVQDVLNDSFEGDEMSQLEDLHTTCMTLIIPLVPEMSQLEDLHITCMTLIIYLVPEMSQLEDLHTTCMTLIIPLVPEMSQLEDLIIPPVPEMSQLEDLHTTCMTLILSLVPEMSQLEDLHTTCMTLIISLVPEMSQLEDLHTTCMTLIIPLVPEMSQLEDLHTTCMTLIIPLVPEMSQLEDLHTPCMTLIIPLVPEMSQLEDLHTTCMTLIIPLVPEMSQLEDLHTTCMTLIIPLVPEMSQLEDLHTTCMTLIIPLVPEMSQLEDLHTTCMTLIIPLVPEMSQLEDLHTTCMTLIIPLVPEMSQLEDLHTTCMTLIIPLVPEMSQLEDLHTTCMTLIIPLVPEMSQLEDLHTTCMTLIIPLVPEMSQLEDLHTTCMTLIIPLVPEMSQLEDLHTTCMTLIIPLVPEMSQLEDLHTTCMTLIIPLVPEMSQLEDLHTTCMTLIIPLVPEMSQLEDLHTTCMTLIIPLVPEMSQLEDLHTTCMTLIIPLVPEMSQLEDLHTTCMTLIIPLVPEMSQLEDLHTTCMTLIIPLVPEMSQLEDLHTPCMTLIIPLVPEMSQLEDLYITCMTLIISLVPEMSQLEDLHTSRITRVLTTDFPHYFAVISRTRQEVHAIGPEGGMVSSSVVPQVQAVFPPSALTKKIRVGIQVGKVSTSISPSLSQVVEETDSNNDSVRALALPIHAELAAKLLGNRVAVSPIVTVEPRRRKFHKPITLTIPLPQAANKGMINQYSGDAPTLRLLCSITGGTTRAQWEDVTGSTPLTFVKDCVTFTTTVSARFWLMDCRNIGEATKMATELYREATHPPFMAKFVVFAKRIDLLEARLRVFCMTDDKEDKTLEHQEHFTEVAKSRDVEVLEGKTQFIEFAGNLIPVMKSGDQLQLGFRAFKENRLPFTVRVKDQDEDTVGRILFMREQKVAKGEATQTPICTLNIVLPDNIVPEGRPSEPDLLELERNYSFLRDGIAHPDTIHRADIRLSDISNLLGPDWVPLAYELGLNTSDINLIKSEYPGNVNQQGMVMLRLWLQSSGNKATGNTLEKSLRKIDREDIVNQCIFNIELVTDDMERAVAKVHLDQSGFDNLREELGPSRDATLRRNTTLNDTYDEPDIMKESESVEDLICPLKKSSIIVAGEKRDKYAGEEKDLGDVMEDSVGHKAHERFQDGHLPGEESEDSNPVKQEILQGISQTLERLDLTTPRVVSATVSRTEFIPSVVSTTPPPSPEELRYQLGGATYPEGAVRLAESDNWHTDDLDITSTPVKLSSTPVQVDGNEDNLDYLPSPQGRWEEGAPPSQHAQSGTTLDSVVVSSHEAVTTSTPSAHHLVKTIRRSSKNLLPGSTPVSASPGVHDIEWDFGSDEEKPPGSVIVKTTVTKISQEGHREFLDDLKGPPKIVEVTKTTTKVKHPNKVSNDSSLTSISDMSGEDFSKETKDPIKLAALGKQLSLTLLEGERRYLPDAPAIIKNSDVDDGYTYEEIQCYTDVNNAHNNVEDGDKRYGSMMVNSDSDSDSRGSPQPVPKSRSFSTRKTLGSSSGSDIALHEGADLSEDEHAASRWYDSYWRRSWWLPACFLLALFACVAMHGTDSPYFLAVHRFLPHAAAAAIPTHGAEYFQGQEDPVFSETVSTEFDPDTHTSVTTTTRTIATTAPGEASADELRQSMQEIVDKFMVDERKHH</sequence>
<feature type="compositionally biased region" description="Polar residues" evidence="8">
    <location>
        <begin position="1546"/>
        <end position="1556"/>
    </location>
</feature>
<dbReference type="Pfam" id="PF00791">
    <property type="entry name" value="ZU5"/>
    <property type="match status" value="1"/>
</dbReference>
<feature type="region of interest" description="Disordered" evidence="8">
    <location>
        <begin position="1738"/>
        <end position="1787"/>
    </location>
</feature>
<protein>
    <recommendedName>
        <fullName evidence="12">Ankyrin</fullName>
    </recommendedName>
</protein>
<evidence type="ECO:0000256" key="6">
    <source>
        <dbReference type="ARBA" id="ARBA00023043"/>
    </source>
</evidence>
<dbReference type="InterPro" id="IPR000488">
    <property type="entry name" value="Death_dom"/>
</dbReference>
<dbReference type="GO" id="GO:0016020">
    <property type="term" value="C:membrane"/>
    <property type="evidence" value="ECO:0007669"/>
    <property type="project" value="UniProtKB-SubCell"/>
</dbReference>
<dbReference type="EMBL" id="OE840550">
    <property type="protein sequence ID" value="CAD7591134.1"/>
    <property type="molecule type" value="Genomic_DNA"/>
</dbReference>
<name>A0A7R9PL02_TIMGE</name>
<dbReference type="SMART" id="SM00218">
    <property type="entry name" value="ZU5"/>
    <property type="match status" value="1"/>
</dbReference>
<keyword evidence="5" id="KW-0677">Repeat</keyword>
<dbReference type="CDD" id="cd08317">
    <property type="entry name" value="Death_ank"/>
    <property type="match status" value="1"/>
</dbReference>
<organism evidence="11">
    <name type="scientific">Timema genevievae</name>
    <name type="common">Walking stick</name>
    <dbReference type="NCBI Taxonomy" id="629358"/>
    <lineage>
        <taxon>Eukaryota</taxon>
        <taxon>Metazoa</taxon>
        <taxon>Ecdysozoa</taxon>
        <taxon>Arthropoda</taxon>
        <taxon>Hexapoda</taxon>
        <taxon>Insecta</taxon>
        <taxon>Pterygota</taxon>
        <taxon>Neoptera</taxon>
        <taxon>Polyneoptera</taxon>
        <taxon>Phasmatodea</taxon>
        <taxon>Timematodea</taxon>
        <taxon>Timematoidea</taxon>
        <taxon>Timematidae</taxon>
        <taxon>Timema</taxon>
    </lineage>
</organism>
<evidence type="ECO:0000256" key="1">
    <source>
        <dbReference type="ARBA" id="ARBA00004370"/>
    </source>
</evidence>
<feature type="domain" description="Death" evidence="9">
    <location>
        <begin position="1227"/>
        <end position="1305"/>
    </location>
</feature>
<reference evidence="11" key="1">
    <citation type="submission" date="2020-11" db="EMBL/GenBank/DDBJ databases">
        <authorList>
            <person name="Tran Van P."/>
        </authorList>
    </citation>
    <scope>NUCLEOTIDE SEQUENCE</scope>
</reference>
<feature type="region of interest" description="Disordered" evidence="8">
    <location>
        <begin position="1514"/>
        <end position="1556"/>
    </location>
</feature>
<feature type="compositionally biased region" description="Polar residues" evidence="8">
    <location>
        <begin position="1661"/>
        <end position="1671"/>
    </location>
</feature>
<dbReference type="Gene3D" id="1.10.533.10">
    <property type="entry name" value="Death Domain, Fas"/>
    <property type="match status" value="1"/>
</dbReference>
<evidence type="ECO:0000259" key="10">
    <source>
        <dbReference type="PROSITE" id="PS51145"/>
    </source>
</evidence>
<keyword evidence="4" id="KW-0597">Phosphoprotein</keyword>
<dbReference type="FunFam" id="2.60.220.30:FF:000002">
    <property type="entry name" value="Ankyrin-3 isoform 2"/>
    <property type="match status" value="1"/>
</dbReference>
<dbReference type="Pfam" id="PF17809">
    <property type="entry name" value="UPA_2"/>
    <property type="match status" value="1"/>
</dbReference>
<keyword evidence="7" id="KW-0472">Membrane</keyword>
<evidence type="ECO:0000256" key="2">
    <source>
        <dbReference type="ARBA" id="ARBA00004496"/>
    </source>
</evidence>
<dbReference type="PROSITE" id="PS51145">
    <property type="entry name" value="ZU5"/>
    <property type="match status" value="2"/>
</dbReference>
<dbReference type="InterPro" id="IPR040745">
    <property type="entry name" value="Ankyrin_UPA"/>
</dbReference>
<dbReference type="PANTHER" id="PTHR24123">
    <property type="entry name" value="ANKYRIN REPEAT-CONTAINING"/>
    <property type="match status" value="1"/>
</dbReference>
<dbReference type="PANTHER" id="PTHR24123:SF141">
    <property type="entry name" value="ANKYRIN 2, ISOFORM U"/>
    <property type="match status" value="1"/>
</dbReference>
<keyword evidence="6" id="KW-0040">ANK repeat</keyword>